<dbReference type="OrthoDB" id="146808at2157"/>
<dbReference type="InterPro" id="IPR036390">
    <property type="entry name" value="WH_DNA-bd_sf"/>
</dbReference>
<dbReference type="Proteomes" id="UP000198535">
    <property type="component" value="Unassembled WGS sequence"/>
</dbReference>
<dbReference type="GO" id="GO:0003677">
    <property type="term" value="F:DNA binding"/>
    <property type="evidence" value="ECO:0007669"/>
    <property type="project" value="UniProtKB-KW"/>
</dbReference>
<dbReference type="AlphaFoldDB" id="A0A1I4PT98"/>
<dbReference type="EMBL" id="FOUJ01000001">
    <property type="protein sequence ID" value="SFM30703.1"/>
    <property type="molecule type" value="Genomic_DNA"/>
</dbReference>
<protein>
    <submittedName>
        <fullName evidence="1">Winged helix-turn-helix DNA-binding</fullName>
    </submittedName>
</protein>
<keyword evidence="1" id="KW-0238">DNA-binding</keyword>
<dbReference type="InterPro" id="IPR036388">
    <property type="entry name" value="WH-like_DNA-bd_sf"/>
</dbReference>
<proteinExistence type="predicted"/>
<accession>A0A1I4PT98</accession>
<keyword evidence="2" id="KW-1185">Reference proteome</keyword>
<dbReference type="RefSeq" id="WP_091933577.1">
    <property type="nucleotide sequence ID" value="NZ_FOUJ01000001.1"/>
</dbReference>
<sequence>MENPRSTPLEELIVWILSVDRRVILMESIDNHQVIKASDVAQKTNRSTQNISRALKELKTKGIIRCLTPEKTTWKRYMLTDTGKEVHQRLKHYY</sequence>
<dbReference type="STRING" id="487685.SAMN04488696_0864"/>
<evidence type="ECO:0000313" key="2">
    <source>
        <dbReference type="Proteomes" id="UP000198535"/>
    </source>
</evidence>
<reference evidence="2" key="1">
    <citation type="submission" date="2016-10" db="EMBL/GenBank/DDBJ databases">
        <authorList>
            <person name="Varghese N."/>
            <person name="Submissions S."/>
        </authorList>
    </citation>
    <scope>NUCLEOTIDE SEQUENCE [LARGE SCALE GENOMIC DNA]</scope>
    <source>
        <strain evidence="2">Mob M</strain>
    </source>
</reference>
<organism evidence="1 2">
    <name type="scientific">Methanolobus profundi</name>
    <dbReference type="NCBI Taxonomy" id="487685"/>
    <lineage>
        <taxon>Archaea</taxon>
        <taxon>Methanobacteriati</taxon>
        <taxon>Methanobacteriota</taxon>
        <taxon>Stenosarchaea group</taxon>
        <taxon>Methanomicrobia</taxon>
        <taxon>Methanosarcinales</taxon>
        <taxon>Methanosarcinaceae</taxon>
        <taxon>Methanolobus</taxon>
    </lineage>
</organism>
<evidence type="ECO:0000313" key="1">
    <source>
        <dbReference type="EMBL" id="SFM30703.1"/>
    </source>
</evidence>
<name>A0A1I4PT98_9EURY</name>
<gene>
    <name evidence="1" type="ORF">SAMN04488696_0864</name>
</gene>
<dbReference type="Gene3D" id="1.10.10.10">
    <property type="entry name" value="Winged helix-like DNA-binding domain superfamily/Winged helix DNA-binding domain"/>
    <property type="match status" value="1"/>
</dbReference>
<dbReference type="SUPFAM" id="SSF46785">
    <property type="entry name" value="Winged helix' DNA-binding domain"/>
    <property type="match status" value="1"/>
</dbReference>